<dbReference type="PANTHER" id="PTHR43479">
    <property type="entry name" value="ACREF/ENVCD OPERON REPRESSOR-RELATED"/>
    <property type="match status" value="1"/>
</dbReference>
<feature type="domain" description="HTH tetR-type" evidence="3">
    <location>
        <begin position="10"/>
        <end position="70"/>
    </location>
</feature>
<keyword evidence="1 2" id="KW-0238">DNA-binding</keyword>
<evidence type="ECO:0000313" key="4">
    <source>
        <dbReference type="EMBL" id="KXB58833.1"/>
    </source>
</evidence>
<dbReference type="RefSeq" id="WP_066128855.1">
    <property type="nucleotide sequence ID" value="NZ_KQ959858.1"/>
</dbReference>
<dbReference type="EMBL" id="LSDB01000005">
    <property type="protein sequence ID" value="KXB58833.1"/>
    <property type="molecule type" value="Genomic_DNA"/>
</dbReference>
<dbReference type="Pfam" id="PF00440">
    <property type="entry name" value="TetR_N"/>
    <property type="match status" value="1"/>
</dbReference>
<dbReference type="SUPFAM" id="SSF46689">
    <property type="entry name" value="Homeodomain-like"/>
    <property type="match status" value="1"/>
</dbReference>
<dbReference type="InterPro" id="IPR050624">
    <property type="entry name" value="HTH-type_Tx_Regulator"/>
</dbReference>
<evidence type="ECO:0000256" key="2">
    <source>
        <dbReference type="PROSITE-ProRule" id="PRU00335"/>
    </source>
</evidence>
<dbReference type="Gene3D" id="1.10.357.10">
    <property type="entry name" value="Tetracycline Repressor, domain 2"/>
    <property type="match status" value="1"/>
</dbReference>
<dbReference type="PROSITE" id="PS50977">
    <property type="entry name" value="HTH_TETR_2"/>
    <property type="match status" value="1"/>
</dbReference>
<accession>A0ABR5TN58</accession>
<dbReference type="InterPro" id="IPR001647">
    <property type="entry name" value="HTH_TetR"/>
</dbReference>
<evidence type="ECO:0000256" key="1">
    <source>
        <dbReference type="ARBA" id="ARBA00023125"/>
    </source>
</evidence>
<proteinExistence type="predicted"/>
<sequence length="193" mass="22769">MVKNERMTYEKRKEEIKKVASKVFVEKGFSNTTMEDLVRETGLSKGGFYYYYKNTIDIIYDLMVDGINYRNDIIKKSLDIEKEISIEFLAKEMTKKVIDDTTLAGVYVEFLLAKKRNEKLEEIYKTLARKTIESFKKININFDNYNIAVRKFEVLTFFINSMILSSNILKGRDTLLENRALLEEMFLLILKDE</sequence>
<keyword evidence="5" id="KW-1185">Reference proteome</keyword>
<protein>
    <submittedName>
        <fullName evidence="4">Transcriptional regulator, TetR family</fullName>
    </submittedName>
</protein>
<dbReference type="Proteomes" id="UP000070467">
    <property type="component" value="Unassembled WGS sequence"/>
</dbReference>
<dbReference type="PANTHER" id="PTHR43479:SF11">
    <property type="entry name" value="ACREF_ENVCD OPERON REPRESSOR-RELATED"/>
    <property type="match status" value="1"/>
</dbReference>
<name>A0ABR5TN58_9BACL</name>
<feature type="DNA-binding region" description="H-T-H motif" evidence="2">
    <location>
        <begin position="33"/>
        <end position="52"/>
    </location>
</feature>
<reference evidence="4 5" key="1">
    <citation type="submission" date="2016-01" db="EMBL/GenBank/DDBJ databases">
        <authorList>
            <person name="Mitreva M."/>
            <person name="Pepin K.H."/>
            <person name="Mihindukulasuriya K.A."/>
            <person name="Fulton R."/>
            <person name="Fronick C."/>
            <person name="O'Laughlin M."/>
            <person name="Miner T."/>
            <person name="Herter B."/>
            <person name="Rosa B.A."/>
            <person name="Cordes M."/>
            <person name="Tomlinson C."/>
            <person name="Wollam A."/>
            <person name="Palsikar V.B."/>
            <person name="Mardis E.R."/>
            <person name="Wilson R.K."/>
        </authorList>
    </citation>
    <scope>NUCLEOTIDE SEQUENCE [LARGE SCALE GENOMIC DNA]</scope>
    <source>
        <strain evidence="4 5">KA00071</strain>
    </source>
</reference>
<comment type="caution">
    <text evidence="4">The sequence shown here is derived from an EMBL/GenBank/DDBJ whole genome shotgun (WGS) entry which is preliminary data.</text>
</comment>
<evidence type="ECO:0000313" key="5">
    <source>
        <dbReference type="Proteomes" id="UP000070467"/>
    </source>
</evidence>
<organism evidence="4 5">
    <name type="scientific">Gemelliphila asaccharolytica</name>
    <dbReference type="NCBI Taxonomy" id="502393"/>
    <lineage>
        <taxon>Bacteria</taxon>
        <taxon>Bacillati</taxon>
        <taxon>Bacillota</taxon>
        <taxon>Bacilli</taxon>
        <taxon>Bacillales</taxon>
        <taxon>Gemellaceae</taxon>
        <taxon>Gemelliphila</taxon>
    </lineage>
</organism>
<evidence type="ECO:0000259" key="3">
    <source>
        <dbReference type="PROSITE" id="PS50977"/>
    </source>
</evidence>
<gene>
    <name evidence="4" type="ORF">HMPREF1871_00225</name>
</gene>
<dbReference type="InterPro" id="IPR009057">
    <property type="entry name" value="Homeodomain-like_sf"/>
</dbReference>